<dbReference type="RefSeq" id="WP_085932005.1">
    <property type="nucleotide sequence ID" value="NZ_FUWJ01000001.1"/>
</dbReference>
<dbReference type="GO" id="GO:0004252">
    <property type="term" value="F:serine-type endopeptidase activity"/>
    <property type="evidence" value="ECO:0007669"/>
    <property type="project" value="TreeGrafter"/>
</dbReference>
<evidence type="ECO:0000259" key="3">
    <source>
        <dbReference type="Pfam" id="PF12697"/>
    </source>
</evidence>
<evidence type="ECO:0000256" key="2">
    <source>
        <dbReference type="SAM" id="SignalP"/>
    </source>
</evidence>
<evidence type="ECO:0000313" key="4">
    <source>
        <dbReference type="EMBL" id="SJZ31681.1"/>
    </source>
</evidence>
<keyword evidence="5" id="KW-1185">Reference proteome</keyword>
<dbReference type="STRING" id="225324.SAMN02745126_00237"/>
<gene>
    <name evidence="4" type="ORF">SAMN02745126_00237</name>
</gene>
<feature type="signal peptide" evidence="2">
    <location>
        <begin position="1"/>
        <end position="28"/>
    </location>
</feature>
<dbReference type="Proteomes" id="UP000190092">
    <property type="component" value="Unassembled WGS sequence"/>
</dbReference>
<organism evidence="4 5">
    <name type="scientific">Enhydrobacter aerosaccus</name>
    <dbReference type="NCBI Taxonomy" id="225324"/>
    <lineage>
        <taxon>Bacteria</taxon>
        <taxon>Pseudomonadati</taxon>
        <taxon>Pseudomonadota</taxon>
        <taxon>Alphaproteobacteria</taxon>
        <taxon>Hyphomicrobiales</taxon>
        <taxon>Enhydrobacter</taxon>
    </lineage>
</organism>
<dbReference type="PANTHER" id="PTHR42776">
    <property type="entry name" value="SERINE PEPTIDASE S9 FAMILY MEMBER"/>
    <property type="match status" value="1"/>
</dbReference>
<proteinExistence type="predicted"/>
<feature type="domain" description="AB hydrolase-1" evidence="3">
    <location>
        <begin position="61"/>
        <end position="186"/>
    </location>
</feature>
<keyword evidence="1 4" id="KW-0378">Hydrolase</keyword>
<dbReference type="EMBL" id="FUWJ01000001">
    <property type="protein sequence ID" value="SJZ31681.1"/>
    <property type="molecule type" value="Genomic_DNA"/>
</dbReference>
<protein>
    <submittedName>
        <fullName evidence="4">Alpha/beta hydrolase family protein</fullName>
    </submittedName>
</protein>
<keyword evidence="2" id="KW-0732">Signal</keyword>
<accession>A0A1T4JNF8</accession>
<dbReference type="AlphaFoldDB" id="A0A1T4JNF8"/>
<evidence type="ECO:0000313" key="5">
    <source>
        <dbReference type="Proteomes" id="UP000190092"/>
    </source>
</evidence>
<reference evidence="5" key="1">
    <citation type="submission" date="2017-02" db="EMBL/GenBank/DDBJ databases">
        <authorList>
            <person name="Varghese N."/>
            <person name="Submissions S."/>
        </authorList>
    </citation>
    <scope>NUCLEOTIDE SEQUENCE [LARGE SCALE GENOMIC DNA]</scope>
    <source>
        <strain evidence="5">ATCC 27094</strain>
    </source>
</reference>
<feature type="chain" id="PRO_5012459268" evidence="2">
    <location>
        <begin position="29"/>
        <end position="274"/>
    </location>
</feature>
<dbReference type="InterPro" id="IPR029058">
    <property type="entry name" value="AB_hydrolase_fold"/>
</dbReference>
<dbReference type="OrthoDB" id="880990at2"/>
<dbReference type="SUPFAM" id="SSF53474">
    <property type="entry name" value="alpha/beta-Hydrolases"/>
    <property type="match status" value="1"/>
</dbReference>
<sequence length="274" mass="29331">MPGGRALSRLRWFLLGVAWIAATVSAQAQTSVETAWLGAPLRLKARIYKGAEAAGGRPPLVLVLHGDSPRAPPSYQYRFAAELAQRLPGAVVAAILRPGYSDGEDKSEGVRGETTGDNYTPEVIAAIAAAVDQLKARYHPGRTVLVGHSGGAAIAADLMGKQATAVDRAVLVSCPCDLPEWRRHMKDVQKTSIWDKSVTSLSPIDLAGNISPSTRIWMIVGQRDDVAPPRLTEAYAEALRRHGIAVDVQVAPNLPHNILLEPVVYDTVVRAVAD</sequence>
<dbReference type="Pfam" id="PF12697">
    <property type="entry name" value="Abhydrolase_6"/>
    <property type="match status" value="1"/>
</dbReference>
<dbReference type="Gene3D" id="3.40.50.1820">
    <property type="entry name" value="alpha/beta hydrolase"/>
    <property type="match status" value="1"/>
</dbReference>
<name>A0A1T4JNF8_9HYPH</name>
<evidence type="ECO:0000256" key="1">
    <source>
        <dbReference type="ARBA" id="ARBA00022801"/>
    </source>
</evidence>
<dbReference type="InterPro" id="IPR000073">
    <property type="entry name" value="AB_hydrolase_1"/>
</dbReference>
<dbReference type="PANTHER" id="PTHR42776:SF4">
    <property type="entry name" value="ACYLAMINO-ACID-RELEASING ENZYME"/>
    <property type="match status" value="1"/>
</dbReference>